<gene>
    <name evidence="1" type="ORF">SAMN05444695_105179</name>
</gene>
<sequence length="138" mass="14425">MTGPASPTDPEVLRSAMRADLVAAMKERRREVVAVLRTALAALDDAEAVAAPAAQSSPVAAPAAQSPVQGGHVAGARVGVGSTEVERRVLSLADVRAVLEAQIAERTVEAERYDTYGQHDAANRLRREAGVLGAYLGR</sequence>
<dbReference type="InterPro" id="IPR042184">
    <property type="entry name" value="YqeY/Aim41_N"/>
</dbReference>
<dbReference type="EMBL" id="FNDN01000005">
    <property type="protein sequence ID" value="SDI14645.1"/>
    <property type="molecule type" value="Genomic_DNA"/>
</dbReference>
<keyword evidence="2" id="KW-1185">Reference proteome</keyword>
<evidence type="ECO:0008006" key="3">
    <source>
        <dbReference type="Google" id="ProtNLM"/>
    </source>
</evidence>
<organism evidence="1 2">
    <name type="scientific">Rhodococcus triatomae</name>
    <dbReference type="NCBI Taxonomy" id="300028"/>
    <lineage>
        <taxon>Bacteria</taxon>
        <taxon>Bacillati</taxon>
        <taxon>Actinomycetota</taxon>
        <taxon>Actinomycetes</taxon>
        <taxon>Mycobacteriales</taxon>
        <taxon>Nocardiaceae</taxon>
        <taxon>Rhodococcus</taxon>
    </lineage>
</organism>
<dbReference type="Gene3D" id="1.10.1510.10">
    <property type="entry name" value="Uncharacterised protein YqeY/AIM41 PF09424, N-terminal domain"/>
    <property type="match status" value="1"/>
</dbReference>
<dbReference type="AlphaFoldDB" id="A0A1G8I6Q5"/>
<evidence type="ECO:0000313" key="2">
    <source>
        <dbReference type="Proteomes" id="UP000183263"/>
    </source>
</evidence>
<reference evidence="1 2" key="1">
    <citation type="submission" date="2016-10" db="EMBL/GenBank/DDBJ databases">
        <authorList>
            <person name="de Groot N.N."/>
        </authorList>
    </citation>
    <scope>NUCLEOTIDE SEQUENCE [LARGE SCALE GENOMIC DNA]</scope>
    <source>
        <strain evidence="1 2">DSM 44892</strain>
    </source>
</reference>
<proteinExistence type="predicted"/>
<dbReference type="Proteomes" id="UP000183263">
    <property type="component" value="Unassembled WGS sequence"/>
</dbReference>
<accession>A0A1G8I6Q5</accession>
<name>A0A1G8I6Q5_9NOCA</name>
<dbReference type="OrthoDB" id="4762887at2"/>
<evidence type="ECO:0000313" key="1">
    <source>
        <dbReference type="EMBL" id="SDI14645.1"/>
    </source>
</evidence>
<dbReference type="RefSeq" id="WP_072737398.1">
    <property type="nucleotide sequence ID" value="NZ_CP048813.1"/>
</dbReference>
<protein>
    <recommendedName>
        <fullName evidence="3">GatB/YqeY domain-containing protein</fullName>
    </recommendedName>
</protein>